<dbReference type="Proteomes" id="UP000244913">
    <property type="component" value="Unassembled WGS sequence"/>
</dbReference>
<dbReference type="Pfam" id="PF02230">
    <property type="entry name" value="Abhydrolase_2"/>
    <property type="match status" value="1"/>
</dbReference>
<dbReference type="AlphaFoldDB" id="A0A2T9JBA0"/>
<comment type="caution">
    <text evidence="3">The sequence shown here is derived from an EMBL/GenBank/DDBJ whole genome shotgun (WGS) entry which is preliminary data.</text>
</comment>
<keyword evidence="4" id="KW-1185">Reference proteome</keyword>
<dbReference type="GO" id="GO:0016787">
    <property type="term" value="F:hydrolase activity"/>
    <property type="evidence" value="ECO:0007669"/>
    <property type="project" value="InterPro"/>
</dbReference>
<evidence type="ECO:0000313" key="4">
    <source>
        <dbReference type="Proteomes" id="UP000244913"/>
    </source>
</evidence>
<dbReference type="PANTHER" id="PTHR43037:SF1">
    <property type="entry name" value="BLL1128 PROTEIN"/>
    <property type="match status" value="1"/>
</dbReference>
<dbReference type="InterPro" id="IPR050955">
    <property type="entry name" value="Plant_Biomass_Hydrol_Est"/>
</dbReference>
<reference evidence="3 4" key="1">
    <citation type="submission" date="2018-04" db="EMBL/GenBank/DDBJ databases">
        <title>The genome sequence of Caulobacter sp. 736.</title>
        <authorList>
            <person name="Gao J."/>
            <person name="Sun J."/>
        </authorList>
    </citation>
    <scope>NUCLEOTIDE SEQUENCE [LARGE SCALE GENOMIC DNA]</scope>
    <source>
        <strain evidence="3 4">736</strain>
    </source>
</reference>
<dbReference type="InterPro" id="IPR003140">
    <property type="entry name" value="PLipase/COase/thioEstase"/>
</dbReference>
<dbReference type="Gene3D" id="3.40.50.1820">
    <property type="entry name" value="alpha/beta hydrolase"/>
    <property type="match status" value="1"/>
</dbReference>
<feature type="domain" description="Phospholipase/carboxylesterase/thioesterase" evidence="2">
    <location>
        <begin position="230"/>
        <end position="347"/>
    </location>
</feature>
<sequence>MAVLGAQLALGRAVGGRRRGAVREVTAVFLMMPVTDHDRFLPCFARRGRREINPQVMAGVAPPPDKRREAGYANAMQKPLTLLACLLLGACATTPARGPAPDRAAAPAPRLAVETRSYATTPLTPTPSDLPPVEAFADASFTAPNGVRLPYRLLSPATKEKLPLVVMLHGSGAVGHDNKAQMGPFVRSWARPGTAKAFPAFVLAPQAPVRTANYAKGADRLLASRPGTSLPAILALIDELSARLPIDTDRIYLVGFSMGGSAAMNAAALEPGKFAAVAAFSGVPPERALAVKVAPTPVMIVHGDKDRENPYAPDLAWAGALADAGGDVRFVSYSGMAHVVPPDMMHDDAWRAWLFSQKRKKG</sequence>
<organism evidence="3 4">
    <name type="scientific">Caulobacter radicis</name>
    <dbReference type="NCBI Taxonomy" id="2172650"/>
    <lineage>
        <taxon>Bacteria</taxon>
        <taxon>Pseudomonadati</taxon>
        <taxon>Pseudomonadota</taxon>
        <taxon>Alphaproteobacteria</taxon>
        <taxon>Caulobacterales</taxon>
        <taxon>Caulobacteraceae</taxon>
        <taxon>Caulobacter</taxon>
    </lineage>
</organism>
<proteinExistence type="predicted"/>
<accession>A0A2T9JBA0</accession>
<evidence type="ECO:0000256" key="1">
    <source>
        <dbReference type="ARBA" id="ARBA00022729"/>
    </source>
</evidence>
<evidence type="ECO:0000259" key="2">
    <source>
        <dbReference type="Pfam" id="PF02230"/>
    </source>
</evidence>
<gene>
    <name evidence="3" type="ORF">DDF65_14810</name>
</gene>
<dbReference type="EMBL" id="QDKP01000042">
    <property type="protein sequence ID" value="PVM79513.1"/>
    <property type="molecule type" value="Genomic_DNA"/>
</dbReference>
<name>A0A2T9JBA0_9CAUL</name>
<evidence type="ECO:0000313" key="3">
    <source>
        <dbReference type="EMBL" id="PVM79513.1"/>
    </source>
</evidence>
<dbReference type="PANTHER" id="PTHR43037">
    <property type="entry name" value="UNNAMED PRODUCT-RELATED"/>
    <property type="match status" value="1"/>
</dbReference>
<dbReference type="SUPFAM" id="SSF53474">
    <property type="entry name" value="alpha/beta-Hydrolases"/>
    <property type="match status" value="1"/>
</dbReference>
<dbReference type="InterPro" id="IPR029058">
    <property type="entry name" value="AB_hydrolase_fold"/>
</dbReference>
<protein>
    <recommendedName>
        <fullName evidence="2">Phospholipase/carboxylesterase/thioesterase domain-containing protein</fullName>
    </recommendedName>
</protein>
<keyword evidence="1" id="KW-0732">Signal</keyword>